<dbReference type="RefSeq" id="WP_092363412.1">
    <property type="nucleotide sequence ID" value="NZ_BMGV01000003.1"/>
</dbReference>
<protein>
    <recommendedName>
        <fullName evidence="3">Phage tail assembly chaperone protein, TAC</fullName>
    </recommendedName>
</protein>
<proteinExistence type="predicted"/>
<dbReference type="InterPro" id="IPR011739">
    <property type="entry name" value="GTA_rcc01693"/>
</dbReference>
<dbReference type="STRING" id="1227549.SAMN05444007_103140"/>
<evidence type="ECO:0008006" key="3">
    <source>
        <dbReference type="Google" id="ProtNLM"/>
    </source>
</evidence>
<sequence>MSGLDWTALMRAGMQGLRLRPEAFWRLTPAELRLLLGQGGGSAPLNRAGLNALMSAWPDEKRGESDDGS</sequence>
<accession>A0A1H6VN96</accession>
<gene>
    <name evidence="1" type="ORF">SAMN05444007_103140</name>
</gene>
<evidence type="ECO:0000313" key="2">
    <source>
        <dbReference type="Proteomes" id="UP000199379"/>
    </source>
</evidence>
<dbReference type="EMBL" id="FNYD01000003">
    <property type="protein sequence ID" value="SEJ01712.1"/>
    <property type="molecule type" value="Genomic_DNA"/>
</dbReference>
<reference evidence="1 2" key="1">
    <citation type="submission" date="2016-10" db="EMBL/GenBank/DDBJ databases">
        <authorList>
            <person name="de Groot N.N."/>
        </authorList>
    </citation>
    <scope>NUCLEOTIDE SEQUENCE [LARGE SCALE GENOMIC DNA]</scope>
    <source>
        <strain evidence="1 2">DSM 29340</strain>
    </source>
</reference>
<dbReference type="OrthoDB" id="7582980at2"/>
<name>A0A1H6VN96_9RHOB</name>
<dbReference type="InterPro" id="IPR019056">
    <property type="entry name" value="Phage_TAC_6"/>
</dbReference>
<keyword evidence="2" id="KW-1185">Reference proteome</keyword>
<dbReference type="Pfam" id="PF09550">
    <property type="entry name" value="Phage_TAC_6"/>
    <property type="match status" value="1"/>
</dbReference>
<evidence type="ECO:0000313" key="1">
    <source>
        <dbReference type="EMBL" id="SEJ01712.1"/>
    </source>
</evidence>
<dbReference type="Proteomes" id="UP000199379">
    <property type="component" value="Unassembled WGS sequence"/>
</dbReference>
<dbReference type="AlphaFoldDB" id="A0A1H6VN96"/>
<dbReference type="NCBIfam" id="TIGR02216">
    <property type="entry name" value="phage_TIGR02216"/>
    <property type="match status" value="1"/>
</dbReference>
<organism evidence="1 2">
    <name type="scientific">Cribrihabitans marinus</name>
    <dbReference type="NCBI Taxonomy" id="1227549"/>
    <lineage>
        <taxon>Bacteria</taxon>
        <taxon>Pseudomonadati</taxon>
        <taxon>Pseudomonadota</taxon>
        <taxon>Alphaproteobacteria</taxon>
        <taxon>Rhodobacterales</taxon>
        <taxon>Paracoccaceae</taxon>
        <taxon>Cribrihabitans</taxon>
    </lineage>
</organism>